<keyword evidence="9" id="KW-1185">Reference proteome</keyword>
<proteinExistence type="inferred from homology"/>
<evidence type="ECO:0000256" key="5">
    <source>
        <dbReference type="PROSITE-ProRule" id="PRU01240"/>
    </source>
</evidence>
<dbReference type="SUPFAM" id="SSF52743">
    <property type="entry name" value="Subtilisin-like"/>
    <property type="match status" value="1"/>
</dbReference>
<dbReference type="Pfam" id="PF00082">
    <property type="entry name" value="Peptidase_S8"/>
    <property type="match status" value="1"/>
</dbReference>
<feature type="region of interest" description="Disordered" evidence="6">
    <location>
        <begin position="194"/>
        <end position="215"/>
    </location>
</feature>
<feature type="domain" description="Peptidase S8/S53" evidence="7">
    <location>
        <begin position="176"/>
        <end position="553"/>
    </location>
</feature>
<dbReference type="Gene3D" id="3.40.50.200">
    <property type="entry name" value="Peptidase S8/S53 domain"/>
    <property type="match status" value="1"/>
</dbReference>
<protein>
    <submittedName>
        <fullName evidence="8">S8 family serine peptidase</fullName>
    </submittedName>
</protein>
<dbReference type="EMBL" id="JAPDOD010000003">
    <property type="protein sequence ID" value="MDA0159613.1"/>
    <property type="molecule type" value="Genomic_DNA"/>
</dbReference>
<evidence type="ECO:0000256" key="2">
    <source>
        <dbReference type="ARBA" id="ARBA00022670"/>
    </source>
</evidence>
<evidence type="ECO:0000256" key="4">
    <source>
        <dbReference type="ARBA" id="ARBA00022825"/>
    </source>
</evidence>
<dbReference type="AlphaFoldDB" id="A0A9X3S3L2"/>
<dbReference type="Proteomes" id="UP001149140">
    <property type="component" value="Unassembled WGS sequence"/>
</dbReference>
<dbReference type="PANTHER" id="PTHR43806">
    <property type="entry name" value="PEPTIDASE S8"/>
    <property type="match status" value="1"/>
</dbReference>
<feature type="region of interest" description="Disordered" evidence="6">
    <location>
        <begin position="470"/>
        <end position="499"/>
    </location>
</feature>
<sequence length="769" mass="77866">MTKTRAGIGIAVLAVVAVLVVVLLSGGAGPIPGVVVKPEPSLADPVPYDGRSPILVAETEQRVLIELQRPALGELKDARALGAAKQLLEIKSLKREQIALRGALQARGVQLRDVVSYYRVWNGFAATVKTSDIPRLSYPGSQVRTVRRAFPASSEPVPVPAKSPLTRADLNQTPPVAVLDTGIDSKALAGYADPGYDAVDRDRDPKPGSLDGRKETSGTALAGVIAQLHQRVLPIRIASFRAVGGATEAQATTDELIAGLEHAVDPNGDGDTSDHVPVALIGVNAPYAGFTHSPEAEAVKGASGLGTLVVAPAGNEGAAAPGSGTIGSPASAPDSLAVGALAGREPQPRTKITLAGEALVDGAVLAGDPPPSGQTAGPVTATDTAALGKSLTRIRDKIVIVKAGANPSLQAAAASAIGARAVVIADPRDQPLPAMAAGRSAVPVIGVTGEPAKQLLNAKPGTEIAFAGTARGAQSDAPRGQQISPNTSQGPTASGLPKPDLASFGSALTVGVGGGTVVAGGSAVAAATVAGYAARLAQQRPELSPAELRANLIAGGVPERLPASRTGAGAAQDGFSAVTADPPTAVSGALDPVSTELSGTASDAVTLKASDGAAAQPATAQLVPGTPTAVTVRLAKPGTVFGRLQVTDRNGLAATVPWLVRPDAVDPVTVGALKVTGGRRVRFTLGSFKRGAQTEIQVAERLVLDLVDAQGNVRRSLTVKGGARDLMPAEYAYAIPRASLPSGSYAFRVRAWAPRQKDPTVQRSALIRR</sequence>
<evidence type="ECO:0000313" key="8">
    <source>
        <dbReference type="EMBL" id="MDA0159613.1"/>
    </source>
</evidence>
<evidence type="ECO:0000256" key="3">
    <source>
        <dbReference type="ARBA" id="ARBA00022801"/>
    </source>
</evidence>
<dbReference type="InterPro" id="IPR050131">
    <property type="entry name" value="Peptidase_S8_subtilisin-like"/>
</dbReference>
<evidence type="ECO:0000256" key="1">
    <source>
        <dbReference type="ARBA" id="ARBA00011073"/>
    </source>
</evidence>
<keyword evidence="4" id="KW-0720">Serine protease</keyword>
<evidence type="ECO:0000259" key="7">
    <source>
        <dbReference type="Pfam" id="PF00082"/>
    </source>
</evidence>
<gene>
    <name evidence="8" type="ORF">OM076_05010</name>
</gene>
<dbReference type="GO" id="GO:0006508">
    <property type="term" value="P:proteolysis"/>
    <property type="evidence" value="ECO:0007669"/>
    <property type="project" value="UniProtKB-KW"/>
</dbReference>
<organism evidence="8 9">
    <name type="scientific">Solirubrobacter ginsenosidimutans</name>
    <dbReference type="NCBI Taxonomy" id="490573"/>
    <lineage>
        <taxon>Bacteria</taxon>
        <taxon>Bacillati</taxon>
        <taxon>Actinomycetota</taxon>
        <taxon>Thermoleophilia</taxon>
        <taxon>Solirubrobacterales</taxon>
        <taxon>Solirubrobacteraceae</taxon>
        <taxon>Solirubrobacter</taxon>
    </lineage>
</organism>
<comment type="similarity">
    <text evidence="1 5">Belongs to the peptidase S8 family.</text>
</comment>
<reference evidence="8" key="1">
    <citation type="submission" date="2022-10" db="EMBL/GenBank/DDBJ databases">
        <title>The WGS of Solirubrobacter ginsenosidimutans DSM 21036.</title>
        <authorList>
            <person name="Jiang Z."/>
        </authorList>
    </citation>
    <scope>NUCLEOTIDE SEQUENCE</scope>
    <source>
        <strain evidence="8">DSM 21036</strain>
    </source>
</reference>
<feature type="compositionally biased region" description="Basic and acidic residues" evidence="6">
    <location>
        <begin position="198"/>
        <end position="215"/>
    </location>
</feature>
<evidence type="ECO:0000313" key="9">
    <source>
        <dbReference type="Proteomes" id="UP001149140"/>
    </source>
</evidence>
<dbReference type="InterPro" id="IPR036852">
    <property type="entry name" value="Peptidase_S8/S53_dom_sf"/>
</dbReference>
<comment type="caution">
    <text evidence="5">Lacks conserved residue(s) required for the propagation of feature annotation.</text>
</comment>
<keyword evidence="3" id="KW-0378">Hydrolase</keyword>
<dbReference type="GO" id="GO:0004252">
    <property type="term" value="F:serine-type endopeptidase activity"/>
    <property type="evidence" value="ECO:0007669"/>
    <property type="project" value="InterPro"/>
</dbReference>
<name>A0A9X3S3L2_9ACTN</name>
<dbReference type="InterPro" id="IPR000209">
    <property type="entry name" value="Peptidase_S8/S53_dom"/>
</dbReference>
<feature type="compositionally biased region" description="Polar residues" evidence="6">
    <location>
        <begin position="481"/>
        <end position="492"/>
    </location>
</feature>
<dbReference type="Gene3D" id="3.50.30.30">
    <property type="match status" value="1"/>
</dbReference>
<dbReference type="PROSITE" id="PS51892">
    <property type="entry name" value="SUBTILASE"/>
    <property type="match status" value="1"/>
</dbReference>
<accession>A0A9X3S3L2</accession>
<dbReference type="PANTHER" id="PTHR43806:SF11">
    <property type="entry name" value="CEREVISIN-RELATED"/>
    <property type="match status" value="1"/>
</dbReference>
<comment type="caution">
    <text evidence="8">The sequence shown here is derived from an EMBL/GenBank/DDBJ whole genome shotgun (WGS) entry which is preliminary data.</text>
</comment>
<evidence type="ECO:0000256" key="6">
    <source>
        <dbReference type="SAM" id="MobiDB-lite"/>
    </source>
</evidence>
<dbReference type="RefSeq" id="WP_270038373.1">
    <property type="nucleotide sequence ID" value="NZ_JAPDOD010000003.1"/>
</dbReference>
<keyword evidence="2" id="KW-0645">Protease</keyword>